<proteinExistence type="predicted"/>
<dbReference type="EMBL" id="GG702746">
    <property type="protein sequence ID" value="KOB89601.1"/>
    <property type="molecule type" value="Genomic_DNA"/>
</dbReference>
<protein>
    <submittedName>
        <fullName evidence="1">Uncharacterized protein</fullName>
    </submittedName>
</protein>
<accession>A0A0L7M9V1</accession>
<evidence type="ECO:0000313" key="1">
    <source>
        <dbReference type="EMBL" id="KOB89601.1"/>
    </source>
</evidence>
<dbReference type="KEGG" id="pfd:PFDG_05152"/>
<name>A0A0L7M9V1_PLAF4</name>
<organism evidence="1 2">
    <name type="scientific">Plasmodium falciparum (isolate Dd2)</name>
    <dbReference type="NCBI Taxonomy" id="57267"/>
    <lineage>
        <taxon>Eukaryota</taxon>
        <taxon>Sar</taxon>
        <taxon>Alveolata</taxon>
        <taxon>Apicomplexa</taxon>
        <taxon>Aconoidasida</taxon>
        <taxon>Haemosporida</taxon>
        <taxon>Plasmodiidae</taxon>
        <taxon>Plasmodium</taxon>
        <taxon>Plasmodium (Laverania)</taxon>
    </lineage>
</organism>
<reference evidence="2" key="2">
    <citation type="submission" date="2006-09" db="EMBL/GenBank/DDBJ databases">
        <title>The genome sequence of Plasmodium falciparum Dd2.</title>
        <authorList>
            <consortium name="The Broad Institute Genome Sequencing Platform"/>
            <person name="Birren B."/>
            <person name="Lander E."/>
            <person name="Galagan J."/>
            <person name="Nusbaum C."/>
            <person name="Devon K."/>
            <person name="Henn M."/>
            <person name="Jaffe D."/>
            <person name="Butler J."/>
            <person name="Alvarez P."/>
            <person name="Gnerre S."/>
            <person name="Grabherr M."/>
            <person name="Kleber M."/>
            <person name="Mauceli E."/>
            <person name="Brockman W."/>
            <person name="MacCallum I.A."/>
            <person name="Rounsley S."/>
            <person name="Young S."/>
            <person name="LaButti K."/>
            <person name="Pushparaj V."/>
            <person name="DeCaprio D."/>
            <person name="Crawford M."/>
            <person name="Koehrsen M."/>
            <person name="Engels R."/>
            <person name="Montgomery P."/>
            <person name="Pearson M."/>
            <person name="Howarth C."/>
            <person name="Larson L."/>
            <person name="Luoma S."/>
            <person name="White J."/>
            <person name="Kodira C."/>
            <person name="Zeng Q."/>
            <person name="O'Leary S."/>
            <person name="Yandava C."/>
            <person name="Alvarado L."/>
            <person name="Wirth D."/>
            <person name="Volkman S."/>
            <person name="Hartl D."/>
        </authorList>
    </citation>
    <scope>NUCLEOTIDE SEQUENCE [LARGE SCALE GENOMIC DNA]</scope>
</reference>
<gene>
    <name evidence="1" type="ORF">PFDG_05152</name>
</gene>
<evidence type="ECO:0000313" key="2">
    <source>
        <dbReference type="Proteomes" id="UP000054282"/>
    </source>
</evidence>
<dbReference type="AlphaFoldDB" id="A0A0L7M9V1"/>
<reference evidence="2" key="1">
    <citation type="submission" date="2006-09" db="EMBL/GenBank/DDBJ databases">
        <title>Annotation of Plasmodium falciparum Dd2.</title>
        <authorList>
            <consortium name="The Broad Institute Genome Sequencing Platform"/>
            <person name="Volkman S.K."/>
            <person name="Neafsey D.E."/>
            <person name="Dash A.P."/>
            <person name="Chitnis C.E."/>
            <person name="Hartl D.L."/>
            <person name="Young S.K."/>
            <person name="Zeng Q."/>
            <person name="Koehrsen M."/>
            <person name="Alvarado L."/>
            <person name="Berlin A."/>
            <person name="Borenstein D."/>
            <person name="Chapman S.B."/>
            <person name="Chen Z."/>
            <person name="Engels R."/>
            <person name="Freedman E."/>
            <person name="Gellesch M."/>
            <person name="Goldberg J."/>
            <person name="Griggs A."/>
            <person name="Gujja S."/>
            <person name="Heilman E.R."/>
            <person name="Heiman D.I."/>
            <person name="Howarth C."/>
            <person name="Jen D."/>
            <person name="Larson L."/>
            <person name="Mehta T."/>
            <person name="Neiman D."/>
            <person name="Park D."/>
            <person name="Pearson M."/>
            <person name="Roberts A."/>
            <person name="Saif S."/>
            <person name="Shea T."/>
            <person name="Shenoy N."/>
            <person name="Sisk P."/>
            <person name="Stolte C."/>
            <person name="Sykes S."/>
            <person name="Walk T."/>
            <person name="White J."/>
            <person name="Yandava C."/>
            <person name="Haas B."/>
            <person name="Henn M.R."/>
            <person name="Nusbaum C."/>
            <person name="Birren B."/>
        </authorList>
    </citation>
    <scope>NUCLEOTIDE SEQUENCE [LARGE SCALE GENOMIC DNA]</scope>
</reference>
<sequence length="67" mass="8026">MKWIKHFLVKSLIMYKEYKKIFLTGMFSKYRNPVLVIQSEEKVDLNETVVSSILHDIDMTKDVLLYN</sequence>
<dbReference type="Proteomes" id="UP000054282">
    <property type="component" value="Unassembled WGS sequence"/>
</dbReference>